<reference evidence="6 7" key="1">
    <citation type="submission" date="2024-07" db="EMBL/GenBank/DDBJ databases">
        <title>Marimonas sp.nov., isolated from tidal-flat sediment.</title>
        <authorList>
            <person name="Jayan J.N."/>
            <person name="Lee S.S."/>
        </authorList>
    </citation>
    <scope>NUCLEOTIDE SEQUENCE [LARGE SCALE GENOMIC DNA]</scope>
    <source>
        <strain evidence="6 7">MJW-29</strain>
    </source>
</reference>
<keyword evidence="4" id="KW-0456">Lyase</keyword>
<keyword evidence="2" id="KW-0479">Metal-binding</keyword>
<evidence type="ECO:0000256" key="3">
    <source>
        <dbReference type="ARBA" id="ARBA00022833"/>
    </source>
</evidence>
<feature type="domain" description="CENP-V/GFA" evidence="5">
    <location>
        <begin position="20"/>
        <end position="127"/>
    </location>
</feature>
<evidence type="ECO:0000259" key="5">
    <source>
        <dbReference type="PROSITE" id="PS51891"/>
    </source>
</evidence>
<dbReference type="RefSeq" id="WP_367877778.1">
    <property type="nucleotide sequence ID" value="NZ_JBFNXX010000006.1"/>
</dbReference>
<accession>A0ABV3RM74</accession>
<dbReference type="InterPro" id="IPR006913">
    <property type="entry name" value="CENP-V/GFA"/>
</dbReference>
<evidence type="ECO:0000256" key="2">
    <source>
        <dbReference type="ARBA" id="ARBA00022723"/>
    </source>
</evidence>
<protein>
    <submittedName>
        <fullName evidence="6">GFA family protein</fullName>
    </submittedName>
</protein>
<sequence>MTEAPAVEDIVAPYRRTGQLSGRCLCGAVRIEIDGDYIAAVGACHCLMCQRWNGMLFGSFVATAAHVTVTGDVTRHASSSFSERAFCTACGSHIWLRNIDPEETEIELFPGLFEGAKDFVLLSEIYSDRAPHYVTLAGDHRRKTRADYEARNPFVEGDAT</sequence>
<keyword evidence="7" id="KW-1185">Reference proteome</keyword>
<dbReference type="SUPFAM" id="SSF51316">
    <property type="entry name" value="Mss4-like"/>
    <property type="match status" value="1"/>
</dbReference>
<dbReference type="InterPro" id="IPR011057">
    <property type="entry name" value="Mss4-like_sf"/>
</dbReference>
<comment type="similarity">
    <text evidence="1">Belongs to the Gfa family.</text>
</comment>
<evidence type="ECO:0000313" key="7">
    <source>
        <dbReference type="Proteomes" id="UP001556098"/>
    </source>
</evidence>
<dbReference type="Proteomes" id="UP001556098">
    <property type="component" value="Unassembled WGS sequence"/>
</dbReference>
<dbReference type="PANTHER" id="PTHR33337">
    <property type="entry name" value="GFA DOMAIN-CONTAINING PROTEIN"/>
    <property type="match status" value="1"/>
</dbReference>
<dbReference type="Pfam" id="PF04828">
    <property type="entry name" value="GFA"/>
    <property type="match status" value="1"/>
</dbReference>
<organism evidence="6 7">
    <name type="scientific">Sulfitobacter sediminis</name>
    <dbReference type="NCBI Taxonomy" id="3234186"/>
    <lineage>
        <taxon>Bacteria</taxon>
        <taxon>Pseudomonadati</taxon>
        <taxon>Pseudomonadota</taxon>
        <taxon>Alphaproteobacteria</taxon>
        <taxon>Rhodobacterales</taxon>
        <taxon>Roseobacteraceae</taxon>
        <taxon>Sulfitobacter</taxon>
    </lineage>
</organism>
<keyword evidence="3" id="KW-0862">Zinc</keyword>
<dbReference type="Gene3D" id="3.90.1590.10">
    <property type="entry name" value="glutathione-dependent formaldehyde- activating enzyme (gfa)"/>
    <property type="match status" value="1"/>
</dbReference>
<comment type="caution">
    <text evidence="6">The sequence shown here is derived from an EMBL/GenBank/DDBJ whole genome shotgun (WGS) entry which is preliminary data.</text>
</comment>
<dbReference type="PROSITE" id="PS51891">
    <property type="entry name" value="CENP_V_GFA"/>
    <property type="match status" value="1"/>
</dbReference>
<evidence type="ECO:0000256" key="1">
    <source>
        <dbReference type="ARBA" id="ARBA00005495"/>
    </source>
</evidence>
<dbReference type="PANTHER" id="PTHR33337:SF40">
    <property type="entry name" value="CENP-V_GFA DOMAIN-CONTAINING PROTEIN-RELATED"/>
    <property type="match status" value="1"/>
</dbReference>
<name>A0ABV3RM74_9RHOB</name>
<evidence type="ECO:0000313" key="6">
    <source>
        <dbReference type="EMBL" id="MEW9920082.1"/>
    </source>
</evidence>
<dbReference type="EMBL" id="JBFNXX010000006">
    <property type="protein sequence ID" value="MEW9920082.1"/>
    <property type="molecule type" value="Genomic_DNA"/>
</dbReference>
<gene>
    <name evidence="6" type="ORF">AB2B41_10730</name>
</gene>
<proteinExistence type="inferred from homology"/>
<evidence type="ECO:0000256" key="4">
    <source>
        <dbReference type="ARBA" id="ARBA00023239"/>
    </source>
</evidence>